<protein>
    <submittedName>
        <fullName evidence="2">Uncharacterized protein</fullName>
    </submittedName>
</protein>
<feature type="signal peptide" evidence="1">
    <location>
        <begin position="1"/>
        <end position="28"/>
    </location>
</feature>
<dbReference type="HOGENOM" id="CLU_493278_0_0_0"/>
<evidence type="ECO:0000313" key="3">
    <source>
        <dbReference type="Proteomes" id="UP000027982"/>
    </source>
</evidence>
<dbReference type="STRING" id="661478.OP10G_1104"/>
<dbReference type="AlphaFoldDB" id="A0A068NM27"/>
<evidence type="ECO:0000256" key="1">
    <source>
        <dbReference type="SAM" id="SignalP"/>
    </source>
</evidence>
<keyword evidence="1" id="KW-0732">Signal</keyword>
<evidence type="ECO:0000313" key="2">
    <source>
        <dbReference type="EMBL" id="AIE84472.1"/>
    </source>
</evidence>
<proteinExistence type="predicted"/>
<dbReference type="EMBL" id="CP007139">
    <property type="protein sequence ID" value="AIE84472.1"/>
    <property type="molecule type" value="Genomic_DNA"/>
</dbReference>
<accession>A0A068NM27</accession>
<sequence length="552" mass="59089">MQRKNWKTISATCGLTLMAIAAPQMSHATWPVYKRYEVPGFANLPNAALAVNSYNYVAGSANYGSNVEDYTAMFGGANTSSTFYNMPNHWNSMQMNGLNNKGQAVGTAWISGHPTALYTQPGQPTQNMQAGLTYTYQSIGSGVNHFGIAVGSYNRMASSGVQIHMFRWDPVQQARTGDWLNLIPGGINEDGLMAAVNIKPTNYYQLCELALVPATGNPTMKTAPGYFTWMQPNSISTYGGITVVGDMTSYLLNASNSYKNGFAYNRSQDKWLILDGVGNPYFETHGLGVDVWGTKAVGYTVDQNGEKTATVWEYQNGAWNPTPVSALLPADLNWKYTEATAISPVGAISGIGLRRQGKRWVPTSFVLTPNALIRLGTVEGGIYGGLTASSTVHLDGRDPFSLNIEMGADSSLIGLLNVVRIEGGATSATFSMRTQGVDARTPVSVRASLGGFDTVQQYLLLPAVLEALTVRHTDGGGEGTVTLRGNAGPSGDWIRLTSSDPNVTVPAKVRIEKGGNSAPFRITIGKDAKKGTVVTFTAYLADGSVRQTFTVG</sequence>
<name>A0A068NM27_FIMGI</name>
<reference evidence="2 3" key="1">
    <citation type="journal article" date="2014" name="PLoS ONE">
        <title>The first complete genome sequence of the class fimbriimonadia in the phylum armatimonadetes.</title>
        <authorList>
            <person name="Hu Z.Y."/>
            <person name="Wang Y.Z."/>
            <person name="Im W.T."/>
            <person name="Wang S.Y."/>
            <person name="Zhao G.P."/>
            <person name="Zheng H.J."/>
            <person name="Quan Z.X."/>
        </authorList>
    </citation>
    <scope>NUCLEOTIDE SEQUENCE [LARGE SCALE GENOMIC DNA]</scope>
    <source>
        <strain evidence="2">Gsoil 348</strain>
    </source>
</reference>
<feature type="chain" id="PRO_5001651831" evidence="1">
    <location>
        <begin position="29"/>
        <end position="552"/>
    </location>
</feature>
<dbReference type="RefSeq" id="WP_144241009.1">
    <property type="nucleotide sequence ID" value="NZ_CP007139.1"/>
</dbReference>
<gene>
    <name evidence="2" type="ORF">OP10G_1104</name>
</gene>
<dbReference type="Proteomes" id="UP000027982">
    <property type="component" value="Chromosome"/>
</dbReference>
<organism evidence="2 3">
    <name type="scientific">Fimbriimonas ginsengisoli Gsoil 348</name>
    <dbReference type="NCBI Taxonomy" id="661478"/>
    <lineage>
        <taxon>Bacteria</taxon>
        <taxon>Bacillati</taxon>
        <taxon>Armatimonadota</taxon>
        <taxon>Fimbriimonadia</taxon>
        <taxon>Fimbriimonadales</taxon>
        <taxon>Fimbriimonadaceae</taxon>
        <taxon>Fimbriimonas</taxon>
    </lineage>
</organism>
<dbReference type="KEGG" id="fgi:OP10G_1104"/>
<keyword evidence="3" id="KW-1185">Reference proteome</keyword>